<dbReference type="EMBL" id="CAAALY010038718">
    <property type="protein sequence ID" value="VEL18801.1"/>
    <property type="molecule type" value="Genomic_DNA"/>
</dbReference>
<evidence type="ECO:0000313" key="2">
    <source>
        <dbReference type="Proteomes" id="UP000784294"/>
    </source>
</evidence>
<reference evidence="1" key="1">
    <citation type="submission" date="2018-11" db="EMBL/GenBank/DDBJ databases">
        <authorList>
            <consortium name="Pathogen Informatics"/>
        </authorList>
    </citation>
    <scope>NUCLEOTIDE SEQUENCE</scope>
</reference>
<proteinExistence type="predicted"/>
<keyword evidence="2" id="KW-1185">Reference proteome</keyword>
<name>A0A3S5CLQ3_9PLAT</name>
<protein>
    <submittedName>
        <fullName evidence="1">Uncharacterized protein</fullName>
    </submittedName>
</protein>
<gene>
    <name evidence="1" type="ORF">PXEA_LOCUS12241</name>
</gene>
<comment type="caution">
    <text evidence="1">The sequence shown here is derived from an EMBL/GenBank/DDBJ whole genome shotgun (WGS) entry which is preliminary data.</text>
</comment>
<organism evidence="1 2">
    <name type="scientific">Protopolystoma xenopodis</name>
    <dbReference type="NCBI Taxonomy" id="117903"/>
    <lineage>
        <taxon>Eukaryota</taxon>
        <taxon>Metazoa</taxon>
        <taxon>Spiralia</taxon>
        <taxon>Lophotrochozoa</taxon>
        <taxon>Platyhelminthes</taxon>
        <taxon>Monogenea</taxon>
        <taxon>Polyopisthocotylea</taxon>
        <taxon>Polystomatidea</taxon>
        <taxon>Polystomatidae</taxon>
        <taxon>Protopolystoma</taxon>
    </lineage>
</organism>
<dbReference type="Proteomes" id="UP000784294">
    <property type="component" value="Unassembled WGS sequence"/>
</dbReference>
<accession>A0A3S5CLQ3</accession>
<sequence>MWASKPAFSAGQCTNRHASAYKVFLRTNRTSPSDCQRVPPFVAQALSPLVTRPDPGTSSNLSPLVTSHLGLIPSSISLAPLLVVQHFFLGLWVLRATKSLQLFSLVFRVIDKVGDSNGEGGGYSSSQPLYFSSFFSTLDIAAESVGCELPLDASL</sequence>
<dbReference type="AlphaFoldDB" id="A0A3S5CLQ3"/>
<evidence type="ECO:0000313" key="1">
    <source>
        <dbReference type="EMBL" id="VEL18801.1"/>
    </source>
</evidence>